<proteinExistence type="predicted"/>
<comment type="caution">
    <text evidence="2">The sequence shown here is derived from an EMBL/GenBank/DDBJ whole genome shotgun (WGS) entry which is preliminary data.</text>
</comment>
<dbReference type="Proteomes" id="UP000887013">
    <property type="component" value="Unassembled WGS sequence"/>
</dbReference>
<sequence length="182" mass="20760">MSSQNANAFERFEYESQTVTNDRMSEYIVRQTSAKYSFPTGGSDTEVLEIDTRNHFPLLQGYISEEIPKLLVDSCGPSEENTELKQKNLQQGSVTLSAVGECIRTACDILLGIYPWNTDHLFVITDSQFMSLISSDSKKESSFSEPELWDRNVQNNTENKRKNLKSDNNLFKHDSCLKQSLR</sequence>
<dbReference type="AlphaFoldDB" id="A0A8X6UGC8"/>
<accession>A0A8X6UGC8</accession>
<name>A0A8X6UGC8_NEPPI</name>
<reference evidence="2" key="1">
    <citation type="submission" date="2020-08" db="EMBL/GenBank/DDBJ databases">
        <title>Multicomponent nature underlies the extraordinary mechanical properties of spider dragline silk.</title>
        <authorList>
            <person name="Kono N."/>
            <person name="Nakamura H."/>
            <person name="Mori M."/>
            <person name="Yoshida Y."/>
            <person name="Ohtoshi R."/>
            <person name="Malay A.D."/>
            <person name="Moran D.A.P."/>
            <person name="Tomita M."/>
            <person name="Numata K."/>
            <person name="Arakawa K."/>
        </authorList>
    </citation>
    <scope>NUCLEOTIDE SEQUENCE</scope>
</reference>
<gene>
    <name evidence="2" type="ORF">NPIL_136221</name>
</gene>
<evidence type="ECO:0000256" key="1">
    <source>
        <dbReference type="SAM" id="MobiDB-lite"/>
    </source>
</evidence>
<protein>
    <submittedName>
        <fullName evidence="2">Uncharacterized protein</fullName>
    </submittedName>
</protein>
<keyword evidence="3" id="KW-1185">Reference proteome</keyword>
<evidence type="ECO:0000313" key="3">
    <source>
        <dbReference type="Proteomes" id="UP000887013"/>
    </source>
</evidence>
<feature type="region of interest" description="Disordered" evidence="1">
    <location>
        <begin position="144"/>
        <end position="164"/>
    </location>
</feature>
<organism evidence="2 3">
    <name type="scientific">Nephila pilipes</name>
    <name type="common">Giant wood spider</name>
    <name type="synonym">Nephila maculata</name>
    <dbReference type="NCBI Taxonomy" id="299642"/>
    <lineage>
        <taxon>Eukaryota</taxon>
        <taxon>Metazoa</taxon>
        <taxon>Ecdysozoa</taxon>
        <taxon>Arthropoda</taxon>
        <taxon>Chelicerata</taxon>
        <taxon>Arachnida</taxon>
        <taxon>Araneae</taxon>
        <taxon>Araneomorphae</taxon>
        <taxon>Entelegynae</taxon>
        <taxon>Araneoidea</taxon>
        <taxon>Nephilidae</taxon>
        <taxon>Nephila</taxon>
    </lineage>
</organism>
<dbReference type="EMBL" id="BMAW01125271">
    <property type="protein sequence ID" value="GFU11670.1"/>
    <property type="molecule type" value="Genomic_DNA"/>
</dbReference>
<evidence type="ECO:0000313" key="2">
    <source>
        <dbReference type="EMBL" id="GFU11670.1"/>
    </source>
</evidence>